<dbReference type="SUPFAM" id="SSF55073">
    <property type="entry name" value="Nucleotide cyclase"/>
    <property type="match status" value="1"/>
</dbReference>
<organism evidence="5 6">
    <name type="scientific">Neoroseomonas lacus</name>
    <dbReference type="NCBI Taxonomy" id="287609"/>
    <lineage>
        <taxon>Bacteria</taxon>
        <taxon>Pseudomonadati</taxon>
        <taxon>Pseudomonadota</taxon>
        <taxon>Alphaproteobacteria</taxon>
        <taxon>Acetobacterales</taxon>
        <taxon>Acetobacteraceae</taxon>
        <taxon>Neoroseomonas</taxon>
    </lineage>
</organism>
<feature type="transmembrane region" description="Helical" evidence="3">
    <location>
        <begin position="80"/>
        <end position="98"/>
    </location>
</feature>
<comment type="caution">
    <text evidence="5">The sequence shown here is derived from an EMBL/GenBank/DDBJ whole genome shotgun (WGS) entry which is preliminary data.</text>
</comment>
<evidence type="ECO:0000259" key="4">
    <source>
        <dbReference type="PROSITE" id="PS50887"/>
    </source>
</evidence>
<dbReference type="PANTHER" id="PTHR45138">
    <property type="entry name" value="REGULATORY COMPONENTS OF SENSORY TRANSDUCTION SYSTEM"/>
    <property type="match status" value="1"/>
</dbReference>
<dbReference type="PANTHER" id="PTHR45138:SF9">
    <property type="entry name" value="DIGUANYLATE CYCLASE DGCM-RELATED"/>
    <property type="match status" value="1"/>
</dbReference>
<dbReference type="RefSeq" id="WP_188972005.1">
    <property type="nucleotide sequence ID" value="NZ_BMKW01000014.1"/>
</dbReference>
<dbReference type="GO" id="GO:0052621">
    <property type="term" value="F:diguanylate cyclase activity"/>
    <property type="evidence" value="ECO:0007669"/>
    <property type="project" value="UniProtKB-EC"/>
</dbReference>
<dbReference type="GO" id="GO:1902201">
    <property type="term" value="P:negative regulation of bacterial-type flagellum-dependent cell motility"/>
    <property type="evidence" value="ECO:0007669"/>
    <property type="project" value="TreeGrafter"/>
</dbReference>
<evidence type="ECO:0000256" key="2">
    <source>
        <dbReference type="ARBA" id="ARBA00034247"/>
    </source>
</evidence>
<dbReference type="InterPro" id="IPR050469">
    <property type="entry name" value="Diguanylate_Cyclase"/>
</dbReference>
<reference evidence="5" key="1">
    <citation type="journal article" date="2014" name="Int. J. Syst. Evol. Microbiol.">
        <title>Complete genome sequence of Corynebacterium casei LMG S-19264T (=DSM 44701T), isolated from a smear-ripened cheese.</title>
        <authorList>
            <consortium name="US DOE Joint Genome Institute (JGI-PGF)"/>
            <person name="Walter F."/>
            <person name="Albersmeier A."/>
            <person name="Kalinowski J."/>
            <person name="Ruckert C."/>
        </authorList>
    </citation>
    <scope>NUCLEOTIDE SEQUENCE</scope>
    <source>
        <strain evidence="5">CGMCC 1.3617</strain>
    </source>
</reference>
<name>A0A917KYM8_9PROT</name>
<evidence type="ECO:0000256" key="1">
    <source>
        <dbReference type="ARBA" id="ARBA00012528"/>
    </source>
</evidence>
<dbReference type="SMART" id="SM00267">
    <property type="entry name" value="GGDEF"/>
    <property type="match status" value="1"/>
</dbReference>
<protein>
    <recommendedName>
        <fullName evidence="1">diguanylate cyclase</fullName>
        <ecNumber evidence="1">2.7.7.65</ecNumber>
    </recommendedName>
</protein>
<reference evidence="5" key="2">
    <citation type="submission" date="2020-09" db="EMBL/GenBank/DDBJ databases">
        <authorList>
            <person name="Sun Q."/>
            <person name="Zhou Y."/>
        </authorList>
    </citation>
    <scope>NUCLEOTIDE SEQUENCE</scope>
    <source>
        <strain evidence="5">CGMCC 1.3617</strain>
    </source>
</reference>
<feature type="transmembrane region" description="Helical" evidence="3">
    <location>
        <begin position="48"/>
        <end position="68"/>
    </location>
</feature>
<dbReference type="GO" id="GO:0005886">
    <property type="term" value="C:plasma membrane"/>
    <property type="evidence" value="ECO:0007669"/>
    <property type="project" value="TreeGrafter"/>
</dbReference>
<gene>
    <name evidence="5" type="ORF">GCM10011320_50350</name>
</gene>
<dbReference type="FunFam" id="3.30.70.270:FF:000001">
    <property type="entry name" value="Diguanylate cyclase domain protein"/>
    <property type="match status" value="1"/>
</dbReference>
<dbReference type="Pfam" id="PF00990">
    <property type="entry name" value="GGDEF"/>
    <property type="match status" value="1"/>
</dbReference>
<keyword evidence="6" id="KW-1185">Reference proteome</keyword>
<dbReference type="Gene3D" id="3.30.70.270">
    <property type="match status" value="1"/>
</dbReference>
<keyword evidence="3" id="KW-0812">Transmembrane</keyword>
<sequence>MTMTPSEIIFVVARFGIVGLCLVTLVIVTRDARPGTAPGAPQRPLLGFAVALLLAASLLTLNDIHAALSPGEQMPTYDGAWLWLLFDAGVPLLMLQALRLMRQRDEALATLALASVTDALTELPNRRGFANAAAAALQACQRRGEGAAVVMFDLDRFKSINDGHGHAAGDAVLRGVAAVLRRHLRASDVVGRLGGEEFVALCSGMSVAQAAALAERVRESIRDEVPHPAGDGGMVTTSAGVAAVGAPGLEAALIAADRALYAAKESGRDRVLTAAAPA</sequence>
<feature type="domain" description="GGDEF" evidence="4">
    <location>
        <begin position="145"/>
        <end position="276"/>
    </location>
</feature>
<keyword evidence="3" id="KW-0472">Membrane</keyword>
<evidence type="ECO:0000256" key="3">
    <source>
        <dbReference type="SAM" id="Phobius"/>
    </source>
</evidence>
<dbReference type="CDD" id="cd01949">
    <property type="entry name" value="GGDEF"/>
    <property type="match status" value="1"/>
</dbReference>
<evidence type="ECO:0000313" key="5">
    <source>
        <dbReference type="EMBL" id="GGJ36478.1"/>
    </source>
</evidence>
<proteinExistence type="predicted"/>
<dbReference type="InterPro" id="IPR029787">
    <property type="entry name" value="Nucleotide_cyclase"/>
</dbReference>
<comment type="catalytic activity">
    <reaction evidence="2">
        <text>2 GTP = 3',3'-c-di-GMP + 2 diphosphate</text>
        <dbReference type="Rhea" id="RHEA:24898"/>
        <dbReference type="ChEBI" id="CHEBI:33019"/>
        <dbReference type="ChEBI" id="CHEBI:37565"/>
        <dbReference type="ChEBI" id="CHEBI:58805"/>
        <dbReference type="EC" id="2.7.7.65"/>
    </reaction>
</comment>
<dbReference type="EMBL" id="BMKW01000014">
    <property type="protein sequence ID" value="GGJ36478.1"/>
    <property type="molecule type" value="Genomic_DNA"/>
</dbReference>
<dbReference type="AlphaFoldDB" id="A0A917KYM8"/>
<dbReference type="InterPro" id="IPR043128">
    <property type="entry name" value="Rev_trsase/Diguanyl_cyclase"/>
</dbReference>
<feature type="transmembrane region" description="Helical" evidence="3">
    <location>
        <begin position="6"/>
        <end position="28"/>
    </location>
</feature>
<dbReference type="PROSITE" id="PS50887">
    <property type="entry name" value="GGDEF"/>
    <property type="match status" value="1"/>
</dbReference>
<dbReference type="EC" id="2.7.7.65" evidence="1"/>
<dbReference type="InterPro" id="IPR000160">
    <property type="entry name" value="GGDEF_dom"/>
</dbReference>
<evidence type="ECO:0000313" key="6">
    <source>
        <dbReference type="Proteomes" id="UP000661507"/>
    </source>
</evidence>
<accession>A0A917KYM8</accession>
<dbReference type="NCBIfam" id="TIGR00254">
    <property type="entry name" value="GGDEF"/>
    <property type="match status" value="1"/>
</dbReference>
<dbReference type="GO" id="GO:0043709">
    <property type="term" value="P:cell adhesion involved in single-species biofilm formation"/>
    <property type="evidence" value="ECO:0007669"/>
    <property type="project" value="TreeGrafter"/>
</dbReference>
<keyword evidence="3" id="KW-1133">Transmembrane helix</keyword>
<dbReference type="Proteomes" id="UP000661507">
    <property type="component" value="Unassembled WGS sequence"/>
</dbReference>